<evidence type="ECO:0000256" key="2">
    <source>
        <dbReference type="ARBA" id="ARBA00022692"/>
    </source>
</evidence>
<accession>A0A0C3DZX9</accession>
<feature type="transmembrane region" description="Helical" evidence="5">
    <location>
        <begin position="255"/>
        <end position="277"/>
    </location>
</feature>
<gene>
    <name evidence="6" type="ORF">SCLCIDRAFT_855764</name>
</gene>
<keyword evidence="3 5" id="KW-1133">Transmembrane helix</keyword>
<feature type="transmembrane region" description="Helical" evidence="5">
    <location>
        <begin position="228"/>
        <end position="249"/>
    </location>
</feature>
<feature type="transmembrane region" description="Helical" evidence="5">
    <location>
        <begin position="131"/>
        <end position="153"/>
    </location>
</feature>
<evidence type="ECO:0008006" key="8">
    <source>
        <dbReference type="Google" id="ProtNLM"/>
    </source>
</evidence>
<dbReference type="InParanoid" id="A0A0C3DZX9"/>
<evidence type="ECO:0000256" key="4">
    <source>
        <dbReference type="ARBA" id="ARBA00023136"/>
    </source>
</evidence>
<reference evidence="7" key="2">
    <citation type="submission" date="2015-01" db="EMBL/GenBank/DDBJ databases">
        <title>Evolutionary Origins and Diversification of the Mycorrhizal Mutualists.</title>
        <authorList>
            <consortium name="DOE Joint Genome Institute"/>
            <consortium name="Mycorrhizal Genomics Consortium"/>
            <person name="Kohler A."/>
            <person name="Kuo A."/>
            <person name="Nagy L.G."/>
            <person name="Floudas D."/>
            <person name="Copeland A."/>
            <person name="Barry K.W."/>
            <person name="Cichocki N."/>
            <person name="Veneault-Fourrey C."/>
            <person name="LaButti K."/>
            <person name="Lindquist E.A."/>
            <person name="Lipzen A."/>
            <person name="Lundell T."/>
            <person name="Morin E."/>
            <person name="Murat C."/>
            <person name="Riley R."/>
            <person name="Ohm R."/>
            <person name="Sun H."/>
            <person name="Tunlid A."/>
            <person name="Henrissat B."/>
            <person name="Grigoriev I.V."/>
            <person name="Hibbett D.S."/>
            <person name="Martin F."/>
        </authorList>
    </citation>
    <scope>NUCLEOTIDE SEQUENCE [LARGE SCALE GENOMIC DNA]</scope>
    <source>
        <strain evidence="7">Foug A</strain>
    </source>
</reference>
<dbReference type="GO" id="GO:0004930">
    <property type="term" value="F:G protein-coupled receptor activity"/>
    <property type="evidence" value="ECO:0007669"/>
    <property type="project" value="TreeGrafter"/>
</dbReference>
<dbReference type="PANTHER" id="PTHR23112:SF37">
    <property type="entry name" value="G PROTEIN-COUPLED RECEPTOR GPR1"/>
    <property type="match status" value="1"/>
</dbReference>
<keyword evidence="2 5" id="KW-0812">Transmembrane</keyword>
<dbReference type="EMBL" id="KN822047">
    <property type="protein sequence ID" value="KIM61799.1"/>
    <property type="molecule type" value="Genomic_DNA"/>
</dbReference>
<comment type="subcellular location">
    <subcellularLocation>
        <location evidence="1">Membrane</location>
        <topology evidence="1">Multi-pass membrane protein</topology>
    </subcellularLocation>
</comment>
<evidence type="ECO:0000256" key="3">
    <source>
        <dbReference type="ARBA" id="ARBA00022989"/>
    </source>
</evidence>
<dbReference type="PANTHER" id="PTHR23112">
    <property type="entry name" value="G PROTEIN-COUPLED RECEPTOR 157-RELATED"/>
    <property type="match status" value="1"/>
</dbReference>
<feature type="transmembrane region" description="Helical" evidence="5">
    <location>
        <begin position="180"/>
        <end position="200"/>
    </location>
</feature>
<feature type="transmembrane region" description="Helical" evidence="5">
    <location>
        <begin position="102"/>
        <end position="124"/>
    </location>
</feature>
<feature type="transmembrane region" description="Helical" evidence="5">
    <location>
        <begin position="12"/>
        <end position="37"/>
    </location>
</feature>
<reference evidence="6 7" key="1">
    <citation type="submission" date="2014-04" db="EMBL/GenBank/DDBJ databases">
        <authorList>
            <consortium name="DOE Joint Genome Institute"/>
            <person name="Kuo A."/>
            <person name="Kohler A."/>
            <person name="Nagy L.G."/>
            <person name="Floudas D."/>
            <person name="Copeland A."/>
            <person name="Barry K.W."/>
            <person name="Cichocki N."/>
            <person name="Veneault-Fourrey C."/>
            <person name="LaButti K."/>
            <person name="Lindquist E.A."/>
            <person name="Lipzen A."/>
            <person name="Lundell T."/>
            <person name="Morin E."/>
            <person name="Murat C."/>
            <person name="Sun H."/>
            <person name="Tunlid A."/>
            <person name="Henrissat B."/>
            <person name="Grigoriev I.V."/>
            <person name="Hibbett D.S."/>
            <person name="Martin F."/>
            <person name="Nordberg H.P."/>
            <person name="Cantor M.N."/>
            <person name="Hua S.X."/>
        </authorList>
    </citation>
    <scope>NUCLEOTIDE SEQUENCE [LARGE SCALE GENOMIC DNA]</scope>
    <source>
        <strain evidence="6 7">Foug A</strain>
    </source>
</reference>
<evidence type="ECO:0000256" key="1">
    <source>
        <dbReference type="ARBA" id="ARBA00004141"/>
    </source>
</evidence>
<dbReference type="SUPFAM" id="SSF81321">
    <property type="entry name" value="Family A G protein-coupled receptor-like"/>
    <property type="match status" value="1"/>
</dbReference>
<name>A0A0C3DZX9_9AGAM</name>
<dbReference type="AlphaFoldDB" id="A0A0C3DZX9"/>
<organism evidence="6 7">
    <name type="scientific">Scleroderma citrinum Foug A</name>
    <dbReference type="NCBI Taxonomy" id="1036808"/>
    <lineage>
        <taxon>Eukaryota</taxon>
        <taxon>Fungi</taxon>
        <taxon>Dikarya</taxon>
        <taxon>Basidiomycota</taxon>
        <taxon>Agaricomycotina</taxon>
        <taxon>Agaricomycetes</taxon>
        <taxon>Agaricomycetidae</taxon>
        <taxon>Boletales</taxon>
        <taxon>Sclerodermatineae</taxon>
        <taxon>Sclerodermataceae</taxon>
        <taxon>Scleroderma</taxon>
    </lineage>
</organism>
<keyword evidence="4 5" id="KW-0472">Membrane</keyword>
<dbReference type="Proteomes" id="UP000053989">
    <property type="component" value="Unassembled WGS sequence"/>
</dbReference>
<dbReference type="Gene3D" id="1.20.1070.10">
    <property type="entry name" value="Rhodopsin 7-helix transmembrane proteins"/>
    <property type="match status" value="1"/>
</dbReference>
<dbReference type="GO" id="GO:0007189">
    <property type="term" value="P:adenylate cyclase-activating G protein-coupled receptor signaling pathway"/>
    <property type="evidence" value="ECO:0007669"/>
    <property type="project" value="TreeGrafter"/>
</dbReference>
<keyword evidence="7" id="KW-1185">Reference proteome</keyword>
<evidence type="ECO:0000313" key="7">
    <source>
        <dbReference type="Proteomes" id="UP000053989"/>
    </source>
</evidence>
<dbReference type="STRING" id="1036808.A0A0C3DZX9"/>
<dbReference type="OrthoDB" id="100006at2759"/>
<evidence type="ECO:0000313" key="6">
    <source>
        <dbReference type="EMBL" id="KIM61799.1"/>
    </source>
</evidence>
<evidence type="ECO:0000256" key="5">
    <source>
        <dbReference type="SAM" id="Phobius"/>
    </source>
</evidence>
<feature type="transmembrane region" description="Helical" evidence="5">
    <location>
        <begin position="58"/>
        <end position="82"/>
    </location>
</feature>
<protein>
    <recommendedName>
        <fullName evidence="8">Glucose receptor Git3 N-terminal domain-containing protein</fullName>
    </recommendedName>
</protein>
<sequence>MSNAEFDLGTRIGMSFMVGAFAASALAVTGLLLYIAYSAFAIQRNASRRWSTETHVHYYFLNLLLCDLILSVGGLLNIKWIIEAGVYPGALCTVQGGLRQIGAVGVALSTMAIALHILQILALRWRSPPKFALVVLAIIWLVIFVLSVVPNIVQRNIYGPTGYWCWIERSMMEQIGLECIWLWLAVVLNVTAYMFLGLVVKRWKEKRKSTFICSDAPMWEEQIKADQMFFCPLVYIVVVLPISGARFSALRGNAVPFPVIASADVLFALSGLFGLVCSHPPKPHTTKSPAWCAFSASSPFYLCGKDRKPTGIPRAALGQCPPLKEAT</sequence>
<proteinExistence type="predicted"/>
<dbReference type="GO" id="GO:0005886">
    <property type="term" value="C:plasma membrane"/>
    <property type="evidence" value="ECO:0007669"/>
    <property type="project" value="TreeGrafter"/>
</dbReference>
<dbReference type="HOGENOM" id="CLU_027149_0_3_1"/>